<keyword evidence="5" id="KW-0653">Protein transport</keyword>
<proteinExistence type="inferred from homology"/>
<organism evidence="11 12">
    <name type="scientific">Steinernema hermaphroditum</name>
    <dbReference type="NCBI Taxonomy" id="289476"/>
    <lineage>
        <taxon>Eukaryota</taxon>
        <taxon>Metazoa</taxon>
        <taxon>Ecdysozoa</taxon>
        <taxon>Nematoda</taxon>
        <taxon>Chromadorea</taxon>
        <taxon>Rhabditida</taxon>
        <taxon>Tylenchina</taxon>
        <taxon>Panagrolaimomorpha</taxon>
        <taxon>Strongyloidoidea</taxon>
        <taxon>Steinernematidae</taxon>
        <taxon>Steinernema</taxon>
    </lineage>
</organism>
<keyword evidence="9" id="KW-0175">Coiled coil</keyword>
<sequence length="824" mass="93402">MNIGDEYHLGSSEASLFQEPLVWKPKGSNTPQNTKSLEFDFDLMLSDLRSELGDKRRQEEVIARELSEALENASKVDEHEDIARSFNSSLNRYSNKMKHLESAATELASNLRTVSGLADNIAERVSLLDLAKGRVVDCLQRVSDLRDLRTCSEGVDVAIQEEDYEQAARHIHRFLTLDMAVFKMGEQIDARDAGQSMTHSYNVLRLAQSTLKNIIERKFDEAVAASDAASMERFFKLFPLINEHQSGLERFGRYLCQKVDCIGQEVYKVMVAGGTDDKRVHVLFADSITMIFEGIAKIIDLHHPMIDNFYGADKLLLLIEIIQLSCDREVDRVISAFYKSRQYEEKFKIVSNYMRSTDRSLDLSKVDPLELDILLSEVALMHSRTELYWRFLKRRLGQAAAKIKSADDDDQRKIDVFYPEMSAAEIEEAEEQLRRKRLECDQKLEQLVNRSLLGTRMQEIIDRYVMIEQFYVMECMQKAVEIDSTEEGSLISSVVDDVFFIVRKGIRRALSSSSVDCICAMINYGVTLLEGDFLNHMSLPIQSGYPSVGWTAEAYQTAQTAYNVLQHGKTMAEAGPDNQRAQFIGAANNIRSAAESVESLKNSICDDVKKFLGTITDVETRKIEHSLAQFDELTRIFESAASSAITTLCSASFKPKLKSTSETFLDVIHVLNEDQLAEYEAVDPFIENFVAQLDKQIIQFEKVLVPANYQELLSVICSEVAKQLERVIMKCTFNRLGGLQLDKELRHLTNYLTNVAGWMVREKCIRLSQVVSLLNIESVCEAADVCEQFQSSTQSLRSLTLSEVKKVLALRSDLPKEQIKSLTL</sequence>
<dbReference type="EMBL" id="JAUCMV010000005">
    <property type="protein sequence ID" value="KAK0395653.1"/>
    <property type="molecule type" value="Genomic_DNA"/>
</dbReference>
<keyword evidence="12" id="KW-1185">Reference proteome</keyword>
<dbReference type="Gene3D" id="1.20.58.1970">
    <property type="match status" value="1"/>
</dbReference>
<evidence type="ECO:0000313" key="12">
    <source>
        <dbReference type="Proteomes" id="UP001175271"/>
    </source>
</evidence>
<dbReference type="Pfam" id="PF20663">
    <property type="entry name" value="COG4_N"/>
    <property type="match status" value="1"/>
</dbReference>
<evidence type="ECO:0000256" key="5">
    <source>
        <dbReference type="ARBA" id="ARBA00022927"/>
    </source>
</evidence>
<evidence type="ECO:0000313" key="11">
    <source>
        <dbReference type="EMBL" id="KAK0395653.1"/>
    </source>
</evidence>
<dbReference type="Pfam" id="PF08318">
    <property type="entry name" value="COG4_m"/>
    <property type="match status" value="1"/>
</dbReference>
<dbReference type="SMART" id="SM00762">
    <property type="entry name" value="Cog4"/>
    <property type="match status" value="1"/>
</dbReference>
<dbReference type="InterPro" id="IPR048680">
    <property type="entry name" value="COG4_N"/>
</dbReference>
<evidence type="ECO:0000256" key="9">
    <source>
        <dbReference type="SAM" id="Coils"/>
    </source>
</evidence>
<keyword evidence="6" id="KW-0333">Golgi apparatus</keyword>
<comment type="similarity">
    <text evidence="2">Belongs to the COG4 family.</text>
</comment>
<dbReference type="InterPro" id="IPR013167">
    <property type="entry name" value="COG4_M"/>
</dbReference>
<gene>
    <name evidence="11" type="ORF">QR680_001376</name>
</gene>
<dbReference type="AlphaFoldDB" id="A0AA39GZK6"/>
<evidence type="ECO:0000256" key="7">
    <source>
        <dbReference type="ARBA" id="ARBA00023136"/>
    </source>
</evidence>
<dbReference type="Proteomes" id="UP001175271">
    <property type="component" value="Unassembled WGS sequence"/>
</dbReference>
<feature type="coiled-coil region" evidence="9">
    <location>
        <begin position="421"/>
        <end position="450"/>
    </location>
</feature>
<dbReference type="GO" id="GO:0007030">
    <property type="term" value="P:Golgi organization"/>
    <property type="evidence" value="ECO:0007669"/>
    <property type="project" value="TreeGrafter"/>
</dbReference>
<keyword evidence="4" id="KW-0813">Transport</keyword>
<comment type="caution">
    <text evidence="11">The sequence shown here is derived from an EMBL/GenBank/DDBJ whole genome shotgun (WGS) entry which is preliminary data.</text>
</comment>
<dbReference type="PANTHER" id="PTHR24016">
    <property type="entry name" value="CONSERVED OLIGOMERIC GOLGI COMPLEX SUBUNIT 4"/>
    <property type="match status" value="1"/>
</dbReference>
<evidence type="ECO:0000256" key="2">
    <source>
        <dbReference type="ARBA" id="ARBA00009215"/>
    </source>
</evidence>
<dbReference type="GO" id="GO:0017119">
    <property type="term" value="C:Golgi transport complex"/>
    <property type="evidence" value="ECO:0007669"/>
    <property type="project" value="TreeGrafter"/>
</dbReference>
<dbReference type="GO" id="GO:0000139">
    <property type="term" value="C:Golgi membrane"/>
    <property type="evidence" value="ECO:0007669"/>
    <property type="project" value="UniProtKB-SubCell"/>
</dbReference>
<evidence type="ECO:0000256" key="4">
    <source>
        <dbReference type="ARBA" id="ARBA00022448"/>
    </source>
</evidence>
<dbReference type="Gene3D" id="1.10.287.1060">
    <property type="entry name" value="ESAT-6-like"/>
    <property type="match status" value="1"/>
</dbReference>
<dbReference type="Pfam" id="PF20662">
    <property type="entry name" value="COG4_C"/>
    <property type="match status" value="1"/>
</dbReference>
<name>A0AA39GZK6_9BILA</name>
<dbReference type="GO" id="GO:0006890">
    <property type="term" value="P:retrograde vesicle-mediated transport, Golgi to endoplasmic reticulum"/>
    <property type="evidence" value="ECO:0007669"/>
    <property type="project" value="TreeGrafter"/>
</dbReference>
<dbReference type="InterPro" id="IPR048684">
    <property type="entry name" value="COG4_C"/>
</dbReference>
<evidence type="ECO:0000259" key="10">
    <source>
        <dbReference type="SMART" id="SM00762"/>
    </source>
</evidence>
<dbReference type="InterPro" id="IPR048682">
    <property type="entry name" value="COG4"/>
</dbReference>
<evidence type="ECO:0000256" key="6">
    <source>
        <dbReference type="ARBA" id="ARBA00023034"/>
    </source>
</evidence>
<keyword evidence="7" id="KW-0472">Membrane</keyword>
<evidence type="ECO:0000256" key="3">
    <source>
        <dbReference type="ARBA" id="ARBA00020975"/>
    </source>
</evidence>
<evidence type="ECO:0000256" key="8">
    <source>
        <dbReference type="ARBA" id="ARBA00031340"/>
    </source>
</evidence>
<feature type="domain" description="COG4 transport protein middle alpha-helical bundle" evidence="10">
    <location>
        <begin position="204"/>
        <end position="542"/>
    </location>
</feature>
<dbReference type="GO" id="GO:0015031">
    <property type="term" value="P:protein transport"/>
    <property type="evidence" value="ECO:0007669"/>
    <property type="project" value="UniProtKB-KW"/>
</dbReference>
<protein>
    <recommendedName>
        <fullName evidence="3">Conserved oligomeric Golgi complex subunit 4</fullName>
    </recommendedName>
    <alternativeName>
        <fullName evidence="8">Component of oligomeric Golgi complex 4</fullName>
    </alternativeName>
</protein>
<dbReference type="PANTHER" id="PTHR24016:SF0">
    <property type="entry name" value="CONSERVED OLIGOMERIC GOLGI COMPLEX SUBUNIT 4"/>
    <property type="match status" value="1"/>
</dbReference>
<accession>A0AA39GZK6</accession>
<reference evidence="11" key="1">
    <citation type="submission" date="2023-06" db="EMBL/GenBank/DDBJ databases">
        <title>Genomic analysis of the entomopathogenic nematode Steinernema hermaphroditum.</title>
        <authorList>
            <person name="Schwarz E.M."/>
            <person name="Heppert J.K."/>
            <person name="Baniya A."/>
            <person name="Schwartz H.T."/>
            <person name="Tan C.-H."/>
            <person name="Antoshechkin I."/>
            <person name="Sternberg P.W."/>
            <person name="Goodrich-Blair H."/>
            <person name="Dillman A.R."/>
        </authorList>
    </citation>
    <scope>NUCLEOTIDE SEQUENCE</scope>
    <source>
        <strain evidence="11">PS9179</strain>
        <tissue evidence="11">Whole animal</tissue>
    </source>
</reference>
<comment type="subcellular location">
    <subcellularLocation>
        <location evidence="1">Golgi apparatus membrane</location>
        <topology evidence="1">Peripheral membrane protein</topology>
    </subcellularLocation>
</comment>
<evidence type="ECO:0000256" key="1">
    <source>
        <dbReference type="ARBA" id="ARBA00004395"/>
    </source>
</evidence>